<dbReference type="Proteomes" id="UP000075573">
    <property type="component" value="Unassembled WGS sequence"/>
</dbReference>
<comment type="caution">
    <text evidence="1">The sequence shown here is derived from an EMBL/GenBank/DDBJ whole genome shotgun (WGS) entry which is preliminary data.</text>
</comment>
<reference evidence="1 2" key="1">
    <citation type="submission" date="2015-06" db="EMBL/GenBank/DDBJ databases">
        <title>Improved classification and identification of acetic acid bacteria using matrix-assisted laser desorption/ionization time-of-flight mass spectrometry; Gluconobacter nephelii and Gluconobacter uchimurae are later heterotypic synonyms of Gluconobacter japonicus and Gluconobacter oxydans, respectively.</title>
        <authorList>
            <person name="Li L."/>
            <person name="Cleenwerck I."/>
            <person name="De Vuyst L."/>
            <person name="Vandamme P."/>
        </authorList>
    </citation>
    <scope>NUCLEOTIDE SEQUENCE [LARGE SCALE GENOMIC DNA]</scope>
    <source>
        <strain evidence="1 2">LMG 1764</strain>
    </source>
</reference>
<accession>A0A149QQ73</accession>
<sequence>MTSQIRSHASPLFRAGLRHWRAILSSALLILPAACSPYRPVQKAEVSFALAWFRAHTADTTARWAMMNLLPPNTLTYRMQNGQPVLLYADPIVCGCVYMGDKTAYAAYKASHPIDVAQEQRMTAEINQHPGWDWSVWDSTADVDVVNGLRPGPSHVFY</sequence>
<dbReference type="PATRIC" id="fig|442.7.peg.321"/>
<evidence type="ECO:0000313" key="2">
    <source>
        <dbReference type="Proteomes" id="UP000075573"/>
    </source>
</evidence>
<dbReference type="AlphaFoldDB" id="A0A149QQ73"/>
<gene>
    <name evidence="1" type="ORF">AD929_17015</name>
</gene>
<proteinExistence type="predicted"/>
<name>A0A149QQ73_9PROT</name>
<dbReference type="RefSeq" id="WP_062498116.1">
    <property type="nucleotide sequence ID" value="NZ_LHZB01000121.1"/>
</dbReference>
<dbReference type="EMBL" id="LHZB01000121">
    <property type="protein sequence ID" value="KXU99455.1"/>
    <property type="molecule type" value="Genomic_DNA"/>
</dbReference>
<evidence type="ECO:0000313" key="1">
    <source>
        <dbReference type="EMBL" id="KXU99455.1"/>
    </source>
</evidence>
<protein>
    <submittedName>
        <fullName evidence="1">Uncharacterized protein</fullName>
    </submittedName>
</protein>
<organism evidence="1 2">
    <name type="scientific">Gluconobacter potus</name>
    <dbReference type="NCBI Taxonomy" id="2724927"/>
    <lineage>
        <taxon>Bacteria</taxon>
        <taxon>Pseudomonadati</taxon>
        <taxon>Pseudomonadota</taxon>
        <taxon>Alphaproteobacteria</taxon>
        <taxon>Acetobacterales</taxon>
        <taxon>Acetobacteraceae</taxon>
        <taxon>Gluconobacter</taxon>
    </lineage>
</organism>